<sequence>MENVEKIPNVRFMIVGGGYAATKKNVIGQIEQFNLQKKFLLTGVLGNVVPALAAFDVSVLCSDTEGMSNSVIQSIAMGKATVVTNVGGNPEVIEDGLNGLLVPADDPKSLAAALIKLHKDSKLKKQIELQASKIASEKFNIFPIIVSLQNVYLDLMESKH</sequence>
<dbReference type="EMBL" id="UOFS01000009">
    <property type="protein sequence ID" value="VAW91963.1"/>
    <property type="molecule type" value="Genomic_DNA"/>
</dbReference>
<name>A0A3B0ZV64_9ZZZZ</name>
<protein>
    <recommendedName>
        <fullName evidence="2">Glycosyl transferase family 1 domain-containing protein</fullName>
    </recommendedName>
</protein>
<dbReference type="PANTHER" id="PTHR12526">
    <property type="entry name" value="GLYCOSYLTRANSFERASE"/>
    <property type="match status" value="1"/>
</dbReference>
<evidence type="ECO:0008006" key="2">
    <source>
        <dbReference type="Google" id="ProtNLM"/>
    </source>
</evidence>
<gene>
    <name evidence="1" type="ORF">MNBD_GAMMA22-2525</name>
</gene>
<reference evidence="1" key="1">
    <citation type="submission" date="2018-06" db="EMBL/GenBank/DDBJ databases">
        <authorList>
            <person name="Zhirakovskaya E."/>
        </authorList>
    </citation>
    <scope>NUCLEOTIDE SEQUENCE</scope>
</reference>
<proteinExistence type="predicted"/>
<organism evidence="1">
    <name type="scientific">hydrothermal vent metagenome</name>
    <dbReference type="NCBI Taxonomy" id="652676"/>
    <lineage>
        <taxon>unclassified sequences</taxon>
        <taxon>metagenomes</taxon>
        <taxon>ecological metagenomes</taxon>
    </lineage>
</organism>
<evidence type="ECO:0000313" key="1">
    <source>
        <dbReference type="EMBL" id="VAW91963.1"/>
    </source>
</evidence>
<dbReference type="AlphaFoldDB" id="A0A3B0ZV64"/>
<dbReference type="PANTHER" id="PTHR12526:SF630">
    <property type="entry name" value="GLYCOSYLTRANSFERASE"/>
    <property type="match status" value="1"/>
</dbReference>
<dbReference type="Pfam" id="PF13692">
    <property type="entry name" value="Glyco_trans_1_4"/>
    <property type="match status" value="1"/>
</dbReference>
<dbReference type="Gene3D" id="3.40.50.2000">
    <property type="entry name" value="Glycogen Phosphorylase B"/>
    <property type="match status" value="2"/>
</dbReference>
<dbReference type="SUPFAM" id="SSF53756">
    <property type="entry name" value="UDP-Glycosyltransferase/glycogen phosphorylase"/>
    <property type="match status" value="1"/>
</dbReference>
<accession>A0A3B0ZV64</accession>